<keyword evidence="2" id="KW-1185">Reference proteome</keyword>
<evidence type="ECO:0000313" key="2">
    <source>
        <dbReference type="Proteomes" id="UP000672657"/>
    </source>
</evidence>
<comment type="caution">
    <text evidence="1">The sequence shown here is derived from an EMBL/GenBank/DDBJ whole genome shotgun (WGS) entry which is preliminary data.</text>
</comment>
<proteinExistence type="predicted"/>
<evidence type="ECO:0008006" key="3">
    <source>
        <dbReference type="Google" id="ProtNLM"/>
    </source>
</evidence>
<dbReference type="EMBL" id="CAJPVI010000014">
    <property type="protein sequence ID" value="CAG2144797.1"/>
    <property type="molecule type" value="Genomic_DNA"/>
</dbReference>
<dbReference type="RefSeq" id="WP_211953696.1">
    <property type="nucleotide sequence ID" value="NZ_CAJPVI010000014.1"/>
</dbReference>
<dbReference type="Proteomes" id="UP000672657">
    <property type="component" value="Unassembled WGS sequence"/>
</dbReference>
<evidence type="ECO:0000313" key="1">
    <source>
        <dbReference type="EMBL" id="CAG2144797.1"/>
    </source>
</evidence>
<reference evidence="1 2" key="1">
    <citation type="submission" date="2021-03" db="EMBL/GenBank/DDBJ databases">
        <authorList>
            <person name="Peeters C."/>
        </authorList>
    </citation>
    <scope>NUCLEOTIDE SEQUENCE [LARGE SCALE GENOMIC DNA]</scope>
    <source>
        <strain evidence="1 2">LMG 26411</strain>
    </source>
</reference>
<sequence length="210" mass="23067">MRVQLQAASPVHLSRLLPAFPLVITATQGRTLVRRRGFERVVVPGHPLVIAPFEAIDMCLDGGAIQPACCSLELQLQSGSTAGMSLHHRISRRVFVQPQHAWSAAFIADLLRGSPAQVRRTLFSEGAALTELCRTQRLMRALFEVLADAAGSAELRRRTGWSPRNDLEAAFYDWFGLSLHAVGRLGTGRAAIATPRTATFVPHWPERQLA</sequence>
<gene>
    <name evidence="1" type="ORF">LMG26411_02625</name>
</gene>
<organism evidence="1 2">
    <name type="scientific">Cupriavidus numazuensis</name>
    <dbReference type="NCBI Taxonomy" id="221992"/>
    <lineage>
        <taxon>Bacteria</taxon>
        <taxon>Pseudomonadati</taxon>
        <taxon>Pseudomonadota</taxon>
        <taxon>Betaproteobacteria</taxon>
        <taxon>Burkholderiales</taxon>
        <taxon>Burkholderiaceae</taxon>
        <taxon>Cupriavidus</taxon>
    </lineage>
</organism>
<accession>A0ABM8TGF6</accession>
<name>A0ABM8TGF6_9BURK</name>
<protein>
    <recommendedName>
        <fullName evidence="3">HTH araC/xylS-type domain-containing protein</fullName>
    </recommendedName>
</protein>